<organism evidence="6">
    <name type="scientific">Guillardia theta (strain CCMP2712)</name>
    <name type="common">Cryptophyte</name>
    <dbReference type="NCBI Taxonomy" id="905079"/>
    <lineage>
        <taxon>Eukaryota</taxon>
        <taxon>Cryptophyceae</taxon>
        <taxon>Pyrenomonadales</taxon>
        <taxon>Geminigeraceae</taxon>
        <taxon>Guillardia</taxon>
    </lineage>
</organism>
<dbReference type="GO" id="GO:0046872">
    <property type="term" value="F:metal ion binding"/>
    <property type="evidence" value="ECO:0007669"/>
    <property type="project" value="UniProtKB-KW"/>
</dbReference>
<dbReference type="PROSITE" id="PS51462">
    <property type="entry name" value="NUDIX"/>
    <property type="match status" value="1"/>
</dbReference>
<dbReference type="HOGENOM" id="CLU_061819_0_0_1"/>
<evidence type="ECO:0000256" key="1">
    <source>
        <dbReference type="ARBA" id="ARBA00001946"/>
    </source>
</evidence>
<dbReference type="GO" id="GO:0052751">
    <property type="term" value="F:GDP-mannose hydrolase activity"/>
    <property type="evidence" value="ECO:0007669"/>
    <property type="project" value="TreeGrafter"/>
</dbReference>
<dbReference type="Proteomes" id="UP000011087">
    <property type="component" value="Unassembled WGS sequence"/>
</dbReference>
<dbReference type="AlphaFoldDB" id="L1IZT4"/>
<feature type="domain" description="Nudix hydrolase" evidence="5">
    <location>
        <begin position="98"/>
        <end position="252"/>
    </location>
</feature>
<dbReference type="OrthoDB" id="242473at2759"/>
<dbReference type="OMA" id="LCTDDGQ"/>
<dbReference type="InterPro" id="IPR015797">
    <property type="entry name" value="NUDIX_hydrolase-like_dom_sf"/>
</dbReference>
<dbReference type="PANTHER" id="PTHR31835">
    <property type="entry name" value="URIDINE DIPHOSPHATE GLUCOSE PYROPHOSPHATASE"/>
    <property type="match status" value="1"/>
</dbReference>
<dbReference type="EMBL" id="JH993022">
    <property type="protein sequence ID" value="EKX41607.1"/>
    <property type="molecule type" value="Genomic_DNA"/>
</dbReference>
<dbReference type="Gene3D" id="3.90.79.10">
    <property type="entry name" value="Nucleoside Triphosphate Pyrophosphohydrolase"/>
    <property type="match status" value="1"/>
</dbReference>
<dbReference type="PANTHER" id="PTHR31835:SF1">
    <property type="entry name" value="URIDINE DIPHOSPHATE GLUCOSE PYROPHOSPHATASE NUDT22"/>
    <property type="match status" value="1"/>
</dbReference>
<evidence type="ECO:0000313" key="7">
    <source>
        <dbReference type="EnsemblProtists" id="EKX41607"/>
    </source>
</evidence>
<reference evidence="8" key="2">
    <citation type="submission" date="2012-11" db="EMBL/GenBank/DDBJ databases">
        <authorList>
            <person name="Kuo A."/>
            <person name="Curtis B.A."/>
            <person name="Tanifuji G."/>
            <person name="Burki F."/>
            <person name="Gruber A."/>
            <person name="Irimia M."/>
            <person name="Maruyama S."/>
            <person name="Arias M.C."/>
            <person name="Ball S.G."/>
            <person name="Gile G.H."/>
            <person name="Hirakawa Y."/>
            <person name="Hopkins J.F."/>
            <person name="Rensing S.A."/>
            <person name="Schmutz J."/>
            <person name="Symeonidi A."/>
            <person name="Elias M."/>
            <person name="Eveleigh R.J."/>
            <person name="Herman E.K."/>
            <person name="Klute M.J."/>
            <person name="Nakayama T."/>
            <person name="Obornik M."/>
            <person name="Reyes-Prieto A."/>
            <person name="Armbrust E.V."/>
            <person name="Aves S.J."/>
            <person name="Beiko R.G."/>
            <person name="Coutinho P."/>
            <person name="Dacks J.B."/>
            <person name="Durnford D.G."/>
            <person name="Fast N.M."/>
            <person name="Green B.R."/>
            <person name="Grisdale C."/>
            <person name="Hempe F."/>
            <person name="Henrissat B."/>
            <person name="Hoppner M.P."/>
            <person name="Ishida K.-I."/>
            <person name="Kim E."/>
            <person name="Koreny L."/>
            <person name="Kroth P.G."/>
            <person name="Liu Y."/>
            <person name="Malik S.-B."/>
            <person name="Maier U.G."/>
            <person name="McRose D."/>
            <person name="Mock T."/>
            <person name="Neilson J.A."/>
            <person name="Onodera N.T."/>
            <person name="Poole A.M."/>
            <person name="Pritham E.J."/>
            <person name="Richards T.A."/>
            <person name="Rocap G."/>
            <person name="Roy S.W."/>
            <person name="Sarai C."/>
            <person name="Schaack S."/>
            <person name="Shirato S."/>
            <person name="Slamovits C.H."/>
            <person name="Spencer D.F."/>
            <person name="Suzuki S."/>
            <person name="Worden A.Z."/>
            <person name="Zauner S."/>
            <person name="Barry K."/>
            <person name="Bell C."/>
            <person name="Bharti A.K."/>
            <person name="Crow J.A."/>
            <person name="Grimwood J."/>
            <person name="Kramer R."/>
            <person name="Lindquist E."/>
            <person name="Lucas S."/>
            <person name="Salamov A."/>
            <person name="McFadden G.I."/>
            <person name="Lane C.E."/>
            <person name="Keeling P.J."/>
            <person name="Gray M.W."/>
            <person name="Grigoriev I.V."/>
            <person name="Archibald J.M."/>
        </authorList>
    </citation>
    <scope>NUCLEOTIDE SEQUENCE</scope>
    <source>
        <strain evidence="8">CCMP2712</strain>
    </source>
</reference>
<dbReference type="RefSeq" id="XP_005828587.1">
    <property type="nucleotide sequence ID" value="XM_005828530.1"/>
</dbReference>
<proteinExistence type="predicted"/>
<evidence type="ECO:0000313" key="8">
    <source>
        <dbReference type="Proteomes" id="UP000011087"/>
    </source>
</evidence>
<dbReference type="InterPro" id="IPR055295">
    <property type="entry name" value="NUDT22/NUDT9-like"/>
</dbReference>
<reference evidence="7" key="3">
    <citation type="submission" date="2016-03" db="UniProtKB">
        <authorList>
            <consortium name="EnsemblProtists"/>
        </authorList>
    </citation>
    <scope>IDENTIFICATION</scope>
</reference>
<dbReference type="KEGG" id="gtt:GUITHDRAFT_158198"/>
<gene>
    <name evidence="6" type="ORF">GUITHDRAFT_158198</name>
</gene>
<protein>
    <recommendedName>
        <fullName evidence="5">Nudix hydrolase domain-containing protein</fullName>
    </recommendedName>
</protein>
<dbReference type="PaxDb" id="55529-EKX41607"/>
<evidence type="ECO:0000259" key="5">
    <source>
        <dbReference type="PROSITE" id="PS51462"/>
    </source>
</evidence>
<evidence type="ECO:0000313" key="6">
    <source>
        <dbReference type="EMBL" id="EKX41607.1"/>
    </source>
</evidence>
<dbReference type="SUPFAM" id="SSF55811">
    <property type="entry name" value="Nudix"/>
    <property type="match status" value="1"/>
</dbReference>
<accession>L1IZT4</accession>
<sequence length="252" mass="27955">MISRAAAASFDLLLCLPEGMKRTQVKAHLNSSSEDCVEAEWKSKIEKNSFLYNGSKFRFAGTRCFTLSGDERNQESHVLLQFGITDYRAHVGTNLRADWDANSGECMANTLGNAAIVETCDGQIVLLQRSGNVGECHNAVVLPGGHAEPERIGIKSLQDWNEMNEKGTVPTEDDVRFPIVLLPGADARTTQVVSELWNAILEEVEEETGILPSEVEEPIFLGFARRVVNHRTCMLFLVKTRLSSSEVTRRDV</sequence>
<name>L1IZT4_GUITC</name>
<keyword evidence="4" id="KW-0460">Magnesium</keyword>
<comment type="cofactor">
    <cofactor evidence="1">
        <name>Mg(2+)</name>
        <dbReference type="ChEBI" id="CHEBI:18420"/>
    </cofactor>
</comment>
<keyword evidence="2" id="KW-0479">Metal-binding</keyword>
<keyword evidence="3" id="KW-0378">Hydrolase</keyword>
<keyword evidence="8" id="KW-1185">Reference proteome</keyword>
<evidence type="ECO:0000256" key="2">
    <source>
        <dbReference type="ARBA" id="ARBA00022723"/>
    </source>
</evidence>
<dbReference type="eggNOG" id="ENOG502QRSW">
    <property type="taxonomic scope" value="Eukaryota"/>
</dbReference>
<evidence type="ECO:0000256" key="3">
    <source>
        <dbReference type="ARBA" id="ARBA00022801"/>
    </source>
</evidence>
<reference evidence="6 8" key="1">
    <citation type="journal article" date="2012" name="Nature">
        <title>Algal genomes reveal evolutionary mosaicism and the fate of nucleomorphs.</title>
        <authorList>
            <consortium name="DOE Joint Genome Institute"/>
            <person name="Curtis B.A."/>
            <person name="Tanifuji G."/>
            <person name="Burki F."/>
            <person name="Gruber A."/>
            <person name="Irimia M."/>
            <person name="Maruyama S."/>
            <person name="Arias M.C."/>
            <person name="Ball S.G."/>
            <person name="Gile G.H."/>
            <person name="Hirakawa Y."/>
            <person name="Hopkins J.F."/>
            <person name="Kuo A."/>
            <person name="Rensing S.A."/>
            <person name="Schmutz J."/>
            <person name="Symeonidi A."/>
            <person name="Elias M."/>
            <person name="Eveleigh R.J."/>
            <person name="Herman E.K."/>
            <person name="Klute M.J."/>
            <person name="Nakayama T."/>
            <person name="Obornik M."/>
            <person name="Reyes-Prieto A."/>
            <person name="Armbrust E.V."/>
            <person name="Aves S.J."/>
            <person name="Beiko R.G."/>
            <person name="Coutinho P."/>
            <person name="Dacks J.B."/>
            <person name="Durnford D.G."/>
            <person name="Fast N.M."/>
            <person name="Green B.R."/>
            <person name="Grisdale C.J."/>
            <person name="Hempel F."/>
            <person name="Henrissat B."/>
            <person name="Hoppner M.P."/>
            <person name="Ishida K."/>
            <person name="Kim E."/>
            <person name="Koreny L."/>
            <person name="Kroth P.G."/>
            <person name="Liu Y."/>
            <person name="Malik S.B."/>
            <person name="Maier U.G."/>
            <person name="McRose D."/>
            <person name="Mock T."/>
            <person name="Neilson J.A."/>
            <person name="Onodera N.T."/>
            <person name="Poole A.M."/>
            <person name="Pritham E.J."/>
            <person name="Richards T.A."/>
            <person name="Rocap G."/>
            <person name="Roy S.W."/>
            <person name="Sarai C."/>
            <person name="Schaack S."/>
            <person name="Shirato S."/>
            <person name="Slamovits C.H."/>
            <person name="Spencer D.F."/>
            <person name="Suzuki S."/>
            <person name="Worden A.Z."/>
            <person name="Zauner S."/>
            <person name="Barry K."/>
            <person name="Bell C."/>
            <person name="Bharti A.K."/>
            <person name="Crow J.A."/>
            <person name="Grimwood J."/>
            <person name="Kramer R."/>
            <person name="Lindquist E."/>
            <person name="Lucas S."/>
            <person name="Salamov A."/>
            <person name="McFadden G.I."/>
            <person name="Lane C.E."/>
            <person name="Keeling P.J."/>
            <person name="Gray M.W."/>
            <person name="Grigoriev I.V."/>
            <person name="Archibald J.M."/>
        </authorList>
    </citation>
    <scope>NUCLEOTIDE SEQUENCE</scope>
    <source>
        <strain evidence="6 8">CCMP2712</strain>
    </source>
</reference>
<dbReference type="GeneID" id="17298207"/>
<evidence type="ECO:0000256" key="4">
    <source>
        <dbReference type="ARBA" id="ARBA00022842"/>
    </source>
</evidence>
<dbReference type="InterPro" id="IPR000086">
    <property type="entry name" value="NUDIX_hydrolase_dom"/>
</dbReference>
<dbReference type="EnsemblProtists" id="EKX41607">
    <property type="protein sequence ID" value="EKX41607"/>
    <property type="gene ID" value="GUITHDRAFT_158198"/>
</dbReference>